<dbReference type="EMBL" id="RCZC01000002">
    <property type="protein sequence ID" value="TPG54005.1"/>
    <property type="molecule type" value="Genomic_DNA"/>
</dbReference>
<evidence type="ECO:0000313" key="3">
    <source>
        <dbReference type="Proteomes" id="UP000319931"/>
    </source>
</evidence>
<dbReference type="Proteomes" id="UP000319931">
    <property type="component" value="Unassembled WGS sequence"/>
</dbReference>
<dbReference type="InterPro" id="IPR010662">
    <property type="entry name" value="RBBP9/YdeN"/>
</dbReference>
<proteinExistence type="predicted"/>
<comment type="caution">
    <text evidence="2">The sequence shown here is derived from an EMBL/GenBank/DDBJ whole genome shotgun (WGS) entry which is preliminary data.</text>
</comment>
<gene>
    <name evidence="2" type="ORF">EAH76_04665</name>
</gene>
<dbReference type="AlphaFoldDB" id="A0A502FWY3"/>
<keyword evidence="3" id="KW-1185">Reference proteome</keyword>
<dbReference type="Pfam" id="PF06821">
    <property type="entry name" value="Ser_hydrolase"/>
    <property type="match status" value="1"/>
</dbReference>
<sequence>MISPIFLTVPGLLGSGDDHWQTRWERERSDTHRIDLGDWENPNRTVWMSRIDQAVAAARGPVVLVAHSLGCQAVTWWANASGPSGASSVLGAVLVAPPATDRPDLDPRIARFGNDPRHALPFVSLLVASEDDPYATMDESRALARKWGAGLVDIGRAGHINARSGLAHWPQGQAAAELLRDARTGNVRTLARQAQAILLDSDPNPRTSGTIEAGRTSHGEGAHIRH</sequence>
<name>A0A502FWY3_9SPHN</name>
<evidence type="ECO:0000313" key="2">
    <source>
        <dbReference type="EMBL" id="TPG54005.1"/>
    </source>
</evidence>
<keyword evidence="2" id="KW-0378">Hydrolase</keyword>
<feature type="region of interest" description="Disordered" evidence="1">
    <location>
        <begin position="200"/>
        <end position="226"/>
    </location>
</feature>
<dbReference type="InterPro" id="IPR029058">
    <property type="entry name" value="AB_hydrolase_fold"/>
</dbReference>
<protein>
    <submittedName>
        <fullName evidence="2">Alpha/beta hydrolase</fullName>
    </submittedName>
</protein>
<evidence type="ECO:0000256" key="1">
    <source>
        <dbReference type="SAM" id="MobiDB-lite"/>
    </source>
</evidence>
<reference evidence="2 3" key="1">
    <citation type="journal article" date="2019" name="Environ. Microbiol.">
        <title>Species interactions and distinct microbial communities in high Arctic permafrost affected cryosols are associated with the CH4 and CO2 gas fluxes.</title>
        <authorList>
            <person name="Altshuler I."/>
            <person name="Hamel J."/>
            <person name="Turney S."/>
            <person name="Magnuson E."/>
            <person name="Levesque R."/>
            <person name="Greer C."/>
            <person name="Whyte L.G."/>
        </authorList>
    </citation>
    <scope>NUCLEOTIDE SEQUENCE [LARGE SCALE GENOMIC DNA]</scope>
    <source>
        <strain evidence="2 3">E6.1</strain>
    </source>
</reference>
<organism evidence="2 3">
    <name type="scientific">Sphingomonas glacialis</name>
    <dbReference type="NCBI Taxonomy" id="658225"/>
    <lineage>
        <taxon>Bacteria</taxon>
        <taxon>Pseudomonadati</taxon>
        <taxon>Pseudomonadota</taxon>
        <taxon>Alphaproteobacteria</taxon>
        <taxon>Sphingomonadales</taxon>
        <taxon>Sphingomonadaceae</taxon>
        <taxon>Sphingomonas</taxon>
    </lineage>
</organism>
<dbReference type="SUPFAM" id="SSF53474">
    <property type="entry name" value="alpha/beta-Hydrolases"/>
    <property type="match status" value="1"/>
</dbReference>
<dbReference type="GO" id="GO:0016787">
    <property type="term" value="F:hydrolase activity"/>
    <property type="evidence" value="ECO:0007669"/>
    <property type="project" value="UniProtKB-KW"/>
</dbReference>
<feature type="compositionally biased region" description="Basic and acidic residues" evidence="1">
    <location>
        <begin position="215"/>
        <end position="226"/>
    </location>
</feature>
<accession>A0A502FWY3</accession>
<dbReference type="RefSeq" id="WP_140848715.1">
    <property type="nucleotide sequence ID" value="NZ_RCZC01000002.1"/>
</dbReference>
<dbReference type="Gene3D" id="3.40.50.1820">
    <property type="entry name" value="alpha/beta hydrolase"/>
    <property type="match status" value="1"/>
</dbReference>
<dbReference type="OrthoDB" id="9804993at2"/>